<dbReference type="RefSeq" id="WP_124155559.1">
    <property type="nucleotide sequence ID" value="NZ_CAWOLW010000220.1"/>
</dbReference>
<gene>
    <name evidence="2" type="ORF">D5R40_29100</name>
</gene>
<evidence type="ECO:0000313" key="2">
    <source>
        <dbReference type="EMBL" id="RQH25809.1"/>
    </source>
</evidence>
<dbReference type="AlphaFoldDB" id="A0A3N6Q5A5"/>
<feature type="transmembrane region" description="Helical" evidence="1">
    <location>
        <begin position="41"/>
        <end position="60"/>
    </location>
</feature>
<comment type="caution">
    <text evidence="2">The sequence shown here is derived from an EMBL/GenBank/DDBJ whole genome shotgun (WGS) entry which is preliminary data.</text>
</comment>
<reference evidence="2 3" key="1">
    <citation type="journal article" date="2018" name="ACS Chem. Biol.">
        <title>Ketoreductase domain dysfunction expands chemodiversity: malyngamide biosynthesis in the cyanobacterium Okeania hirsuta.</title>
        <authorList>
            <person name="Moss N.A."/>
            <person name="Leao T."/>
            <person name="Rankin M."/>
            <person name="McCullough T.M."/>
            <person name="Qu P."/>
            <person name="Korobeynikov A."/>
            <person name="Smith J.L."/>
            <person name="Gerwick L."/>
            <person name="Gerwick W.H."/>
        </authorList>
    </citation>
    <scope>NUCLEOTIDE SEQUENCE [LARGE SCALE GENOMIC DNA]</scope>
    <source>
        <strain evidence="2 3">PAB10Feb10-1</strain>
    </source>
</reference>
<protein>
    <submittedName>
        <fullName evidence="2">Uncharacterized protein</fullName>
    </submittedName>
</protein>
<dbReference type="Proteomes" id="UP000269154">
    <property type="component" value="Unassembled WGS sequence"/>
</dbReference>
<name>A0A3N6Q5A5_9CYAN</name>
<keyword evidence="1" id="KW-1133">Transmembrane helix</keyword>
<proteinExistence type="predicted"/>
<dbReference type="EMBL" id="RCBY01000297">
    <property type="protein sequence ID" value="RQH25809.1"/>
    <property type="molecule type" value="Genomic_DNA"/>
</dbReference>
<accession>A0A3N6Q5A5</accession>
<evidence type="ECO:0000313" key="3">
    <source>
        <dbReference type="Proteomes" id="UP000269154"/>
    </source>
</evidence>
<keyword evidence="1" id="KW-0812">Transmembrane</keyword>
<sequence length="64" mass="7230">MSQNPIKLTKLLSVGNVVSASIRIYRDNFKSYFGVAIRATLWYFLPFLALIPIPIVLIYGQQGI</sequence>
<evidence type="ECO:0000256" key="1">
    <source>
        <dbReference type="SAM" id="Phobius"/>
    </source>
</evidence>
<organism evidence="2 3">
    <name type="scientific">Okeania hirsuta</name>
    <dbReference type="NCBI Taxonomy" id="1458930"/>
    <lineage>
        <taxon>Bacteria</taxon>
        <taxon>Bacillati</taxon>
        <taxon>Cyanobacteriota</taxon>
        <taxon>Cyanophyceae</taxon>
        <taxon>Oscillatoriophycideae</taxon>
        <taxon>Oscillatoriales</taxon>
        <taxon>Microcoleaceae</taxon>
        <taxon>Okeania</taxon>
    </lineage>
</organism>
<keyword evidence="1" id="KW-0472">Membrane</keyword>
<keyword evidence="3" id="KW-1185">Reference proteome</keyword>